<keyword evidence="1 12" id="KW-0240">DNA-directed RNA polymerase</keyword>
<dbReference type="Pfam" id="PF01807">
    <property type="entry name" value="Zn_ribbon_DnaG"/>
    <property type="match status" value="1"/>
</dbReference>
<dbReference type="GO" id="GO:0005524">
    <property type="term" value="F:ATP binding"/>
    <property type="evidence" value="ECO:0007669"/>
    <property type="project" value="InterPro"/>
</dbReference>
<keyword evidence="8 12" id="KW-0862">Zinc</keyword>
<evidence type="ECO:0000256" key="15">
    <source>
        <dbReference type="SAM" id="Coils"/>
    </source>
</evidence>
<evidence type="ECO:0000256" key="9">
    <source>
        <dbReference type="ARBA" id="ARBA00022842"/>
    </source>
</evidence>
<dbReference type="Pfam" id="PF00772">
    <property type="entry name" value="DnaB"/>
    <property type="match status" value="1"/>
</dbReference>
<dbReference type="Pfam" id="PF21650">
    <property type="entry name" value="DnaG_cat_HB"/>
    <property type="match status" value="1"/>
</dbReference>
<dbReference type="SUPFAM" id="SSF48024">
    <property type="entry name" value="N-terminal domain of DnaB helicase"/>
    <property type="match status" value="1"/>
</dbReference>
<dbReference type="HAMAP" id="MF_00974">
    <property type="entry name" value="DNA_primase_DnaG"/>
    <property type="match status" value="1"/>
</dbReference>
<dbReference type="InterPro" id="IPR016136">
    <property type="entry name" value="DNA_helicase_N/primase_C"/>
</dbReference>
<dbReference type="InterPro" id="IPR034151">
    <property type="entry name" value="TOPRIM_DnaG_bac"/>
</dbReference>
<dbReference type="InterPro" id="IPR006295">
    <property type="entry name" value="DNA_primase_DnaG"/>
</dbReference>
<dbReference type="Pfam" id="PF13662">
    <property type="entry name" value="Toprim_4"/>
    <property type="match status" value="1"/>
</dbReference>
<dbReference type="Gene3D" id="1.10.860.10">
    <property type="entry name" value="DNAb Helicase, Chain A"/>
    <property type="match status" value="1"/>
</dbReference>
<name>A0A4R6BED6_9STAP</name>
<keyword evidence="3 12" id="KW-0808">Transferase</keyword>
<dbReference type="Proteomes" id="UP000295310">
    <property type="component" value="Unassembled WGS sequence"/>
</dbReference>
<dbReference type="AlphaFoldDB" id="A0A4R6BED6"/>
<comment type="cofactor">
    <cofactor evidence="12 13 14">
        <name>Zn(2+)</name>
        <dbReference type="ChEBI" id="CHEBI:29105"/>
    </cofactor>
    <text evidence="12 13 14">Binds 1 zinc ion per monomer.</text>
</comment>
<dbReference type="FunFam" id="3.90.980.10:FF:000001">
    <property type="entry name" value="DNA primase"/>
    <property type="match status" value="1"/>
</dbReference>
<dbReference type="InterPro" id="IPR030846">
    <property type="entry name" value="DnaG_bac"/>
</dbReference>
<feature type="coiled-coil region" evidence="15">
    <location>
        <begin position="539"/>
        <end position="569"/>
    </location>
</feature>
<reference evidence="17 18" key="1">
    <citation type="submission" date="2019-01" db="EMBL/GenBank/DDBJ databases">
        <title>Draft genome sequences of the type strains of six Macrococcus species.</title>
        <authorList>
            <person name="Mazhar S."/>
            <person name="Altermann E."/>
            <person name="Hill C."/>
            <person name="Mcauliffe O."/>
        </authorList>
    </citation>
    <scope>NUCLEOTIDE SEQUENCE [LARGE SCALE GENOMIC DNA]</scope>
    <source>
        <strain evidence="17 18">CCM4811</strain>
    </source>
</reference>
<dbReference type="InterPro" id="IPR006171">
    <property type="entry name" value="TOPRIM_dom"/>
</dbReference>
<comment type="domain">
    <text evidence="12">Contains an N-terminal zinc-binding domain, a central core domain that contains the primase activity, and a C-terminal DnaB-binding domain.</text>
</comment>
<dbReference type="InterPro" id="IPR048453">
    <property type="entry name" value="DnaG_cat_HB"/>
</dbReference>
<dbReference type="EMBL" id="SCWA01000006">
    <property type="protein sequence ID" value="TDL98135.1"/>
    <property type="molecule type" value="Genomic_DNA"/>
</dbReference>
<dbReference type="CDD" id="cd03364">
    <property type="entry name" value="TOPRIM_DnaG_primases"/>
    <property type="match status" value="1"/>
</dbReference>
<protein>
    <recommendedName>
        <fullName evidence="12 13">DNA primase</fullName>
        <ecNumber evidence="12">2.7.7.101</ecNumber>
    </recommendedName>
</protein>
<evidence type="ECO:0000256" key="4">
    <source>
        <dbReference type="ARBA" id="ARBA00022695"/>
    </source>
</evidence>
<feature type="zinc finger region" description="CHC2-type" evidence="12 14">
    <location>
        <begin position="38"/>
        <end position="62"/>
    </location>
</feature>
<keyword evidence="11 12" id="KW-0804">Transcription</keyword>
<dbReference type="Gene3D" id="3.90.580.10">
    <property type="entry name" value="Zinc finger, CHC2-type domain"/>
    <property type="match status" value="1"/>
</dbReference>
<evidence type="ECO:0000256" key="8">
    <source>
        <dbReference type="ARBA" id="ARBA00022833"/>
    </source>
</evidence>
<gene>
    <name evidence="12" type="primary">dnaG</name>
    <name evidence="17" type="ORF">ERX27_04345</name>
</gene>
<dbReference type="Gene3D" id="3.90.980.10">
    <property type="entry name" value="DNA primase, catalytic core, N-terminal domain"/>
    <property type="match status" value="1"/>
</dbReference>
<dbReference type="GO" id="GO:1990077">
    <property type="term" value="C:primosome complex"/>
    <property type="evidence" value="ECO:0007669"/>
    <property type="project" value="UniProtKB-KW"/>
</dbReference>
<proteinExistence type="inferred from homology"/>
<dbReference type="GO" id="GO:0005737">
    <property type="term" value="C:cytoplasm"/>
    <property type="evidence" value="ECO:0007669"/>
    <property type="project" value="TreeGrafter"/>
</dbReference>
<dbReference type="SMART" id="SM00493">
    <property type="entry name" value="TOPRIM"/>
    <property type="match status" value="1"/>
</dbReference>
<dbReference type="InterPro" id="IPR037068">
    <property type="entry name" value="DNA_primase_core_N_sf"/>
</dbReference>
<evidence type="ECO:0000256" key="1">
    <source>
        <dbReference type="ARBA" id="ARBA00022478"/>
    </source>
</evidence>
<keyword evidence="4 12" id="KW-0548">Nucleotidyltransferase</keyword>
<dbReference type="GO" id="GO:0006269">
    <property type="term" value="P:DNA replication, synthesis of primer"/>
    <property type="evidence" value="ECO:0007669"/>
    <property type="project" value="UniProtKB-UniRule"/>
</dbReference>
<evidence type="ECO:0000256" key="10">
    <source>
        <dbReference type="ARBA" id="ARBA00023125"/>
    </source>
</evidence>
<dbReference type="InterPro" id="IPR013264">
    <property type="entry name" value="DNAG_N"/>
</dbReference>
<sequence>MQINQETINEIREKNDILSLVSQYVKLEKRGRNYVGLCPFHDEKTPSFSVSPEKQICHCFGCKKGGNVFQFLEQIENISFVEAVRRLGENVGIEVAGEQKVVVANDNMKMIEMHELLRDYYHYVLKAIKEAEPALQYLYDRGFTDELINQEKIGYSPDISHFANDFLEKRGFDKALAYEAGLLSRNEENFTYYDRFRDRIMFPINNAQGHTVGFSGRTYKDQQPKYLNSPETPIFQKRQLLYHLDVARKSIRKQDEVLLLEGFMDVIKVNHAGLSNAIATMGTALSREHQLQLKKLADNITLMFDGDNAGVEATLGVGETLLNAGNNVYVVPLRKGMDPDEMIKEMGQERFVSYVEHNKIAFVSFKMRQMTHEVASNDLVYEQKLNEIVQNIGLVKSPVIRKKILHEASELFKVDFDSLNFEVSKYIPKREQVVTSPVQQVSYSKQERAERTVLKHFFMDKTLFMKMQDALTLNHFKKPAHQTIYEALTGYYTTEDEFQISQFLSGVSSESHSDVISIDNMMINEHPSIEEINDYIYVIHAQQEEKRTLQELKKELKQAVAEGDIENRNRLMQQIIILNRQKKQS</sequence>
<dbReference type="InterPro" id="IPR007693">
    <property type="entry name" value="DNA_helicase_DnaB-like_N"/>
</dbReference>
<dbReference type="GO" id="GO:0003899">
    <property type="term" value="F:DNA-directed RNA polymerase activity"/>
    <property type="evidence" value="ECO:0007669"/>
    <property type="project" value="UniProtKB-UniRule"/>
</dbReference>
<dbReference type="InterPro" id="IPR036185">
    <property type="entry name" value="DNA_heli_DnaB-like_N_sf"/>
</dbReference>
<evidence type="ECO:0000313" key="18">
    <source>
        <dbReference type="Proteomes" id="UP000295310"/>
    </source>
</evidence>
<dbReference type="Pfam" id="PF08275">
    <property type="entry name" value="DNAG_N"/>
    <property type="match status" value="1"/>
</dbReference>
<evidence type="ECO:0000256" key="5">
    <source>
        <dbReference type="ARBA" id="ARBA00022705"/>
    </source>
</evidence>
<evidence type="ECO:0000259" key="16">
    <source>
        <dbReference type="PROSITE" id="PS50880"/>
    </source>
</evidence>
<evidence type="ECO:0000256" key="6">
    <source>
        <dbReference type="ARBA" id="ARBA00022723"/>
    </source>
</evidence>
<comment type="function">
    <text evidence="12 13">RNA polymerase that catalyzes the synthesis of short RNA molecules used as primers for DNA polymerase during DNA replication.</text>
</comment>
<evidence type="ECO:0000256" key="2">
    <source>
        <dbReference type="ARBA" id="ARBA00022515"/>
    </source>
</evidence>
<comment type="subunit">
    <text evidence="12">Monomer. Interacts with DnaB.</text>
</comment>
<dbReference type="GO" id="GO:0003678">
    <property type="term" value="F:DNA helicase activity"/>
    <property type="evidence" value="ECO:0007669"/>
    <property type="project" value="InterPro"/>
</dbReference>
<feature type="domain" description="Toprim" evidence="16">
    <location>
        <begin position="255"/>
        <end position="336"/>
    </location>
</feature>
<evidence type="ECO:0000256" key="14">
    <source>
        <dbReference type="PIRSR" id="PIRSR002811-1"/>
    </source>
</evidence>
<evidence type="ECO:0000256" key="7">
    <source>
        <dbReference type="ARBA" id="ARBA00022771"/>
    </source>
</evidence>
<dbReference type="EC" id="2.7.7.101" evidence="12"/>
<dbReference type="NCBIfam" id="TIGR01391">
    <property type="entry name" value="dnaG"/>
    <property type="match status" value="1"/>
</dbReference>
<dbReference type="InterPro" id="IPR050219">
    <property type="entry name" value="DnaG_primase"/>
</dbReference>
<dbReference type="PROSITE" id="PS50880">
    <property type="entry name" value="TOPRIM"/>
    <property type="match status" value="1"/>
</dbReference>
<dbReference type="OrthoDB" id="9803773at2"/>
<keyword evidence="7 12" id="KW-0863">Zinc-finger</keyword>
<evidence type="ECO:0000256" key="13">
    <source>
        <dbReference type="PIRNR" id="PIRNR002811"/>
    </source>
</evidence>
<dbReference type="PIRSF" id="PIRSF002811">
    <property type="entry name" value="DnaG"/>
    <property type="match status" value="1"/>
</dbReference>
<keyword evidence="15" id="KW-0175">Coiled coil</keyword>
<comment type="caution">
    <text evidence="17">The sequence shown here is derived from an EMBL/GenBank/DDBJ whole genome shotgun (WGS) entry which is preliminary data.</text>
</comment>
<dbReference type="Gene3D" id="3.40.1360.10">
    <property type="match status" value="1"/>
</dbReference>
<comment type="catalytic activity">
    <reaction evidence="12">
        <text>ssDNA + n NTP = ssDNA/pppN(pN)n-1 hybrid + (n-1) diphosphate.</text>
        <dbReference type="EC" id="2.7.7.101"/>
    </reaction>
</comment>
<keyword evidence="6 12" id="KW-0479">Metal-binding</keyword>
<keyword evidence="9" id="KW-0460">Magnesium</keyword>
<dbReference type="GO" id="GO:0008270">
    <property type="term" value="F:zinc ion binding"/>
    <property type="evidence" value="ECO:0007669"/>
    <property type="project" value="UniProtKB-UniRule"/>
</dbReference>
<dbReference type="RefSeq" id="WP_133431614.1">
    <property type="nucleotide sequence ID" value="NZ_SCWA01000006.1"/>
</dbReference>
<organism evidence="17 18">
    <name type="scientific">Macrococcus brunensis</name>
    <dbReference type="NCBI Taxonomy" id="198483"/>
    <lineage>
        <taxon>Bacteria</taxon>
        <taxon>Bacillati</taxon>
        <taxon>Bacillota</taxon>
        <taxon>Bacilli</taxon>
        <taxon>Bacillales</taxon>
        <taxon>Staphylococcaceae</taxon>
        <taxon>Macrococcus</taxon>
    </lineage>
</organism>
<dbReference type="PANTHER" id="PTHR30313">
    <property type="entry name" value="DNA PRIMASE"/>
    <property type="match status" value="1"/>
</dbReference>
<keyword evidence="5 12" id="KW-0235">DNA replication</keyword>
<dbReference type="GO" id="GO:0003677">
    <property type="term" value="F:DNA binding"/>
    <property type="evidence" value="ECO:0007669"/>
    <property type="project" value="UniProtKB-KW"/>
</dbReference>
<dbReference type="PANTHER" id="PTHR30313:SF2">
    <property type="entry name" value="DNA PRIMASE"/>
    <property type="match status" value="1"/>
</dbReference>
<dbReference type="SMART" id="SM00400">
    <property type="entry name" value="ZnF_CHCC"/>
    <property type="match status" value="1"/>
</dbReference>
<dbReference type="FunFam" id="3.90.580.10:FF:000001">
    <property type="entry name" value="DNA primase"/>
    <property type="match status" value="1"/>
</dbReference>
<dbReference type="InterPro" id="IPR036977">
    <property type="entry name" value="DNA_primase_Znf_CHC2"/>
</dbReference>
<evidence type="ECO:0000313" key="17">
    <source>
        <dbReference type="EMBL" id="TDL98135.1"/>
    </source>
</evidence>
<keyword evidence="18" id="KW-1185">Reference proteome</keyword>
<comment type="similarity">
    <text evidence="12 13">Belongs to the DnaG primase family.</text>
</comment>
<evidence type="ECO:0000256" key="3">
    <source>
        <dbReference type="ARBA" id="ARBA00022679"/>
    </source>
</evidence>
<evidence type="ECO:0000256" key="11">
    <source>
        <dbReference type="ARBA" id="ARBA00023163"/>
    </source>
</evidence>
<keyword evidence="10 12" id="KW-0238">DNA-binding</keyword>
<dbReference type="InterPro" id="IPR002694">
    <property type="entry name" value="Znf_CHC2"/>
</dbReference>
<accession>A0A4R6BED6</accession>
<dbReference type="SUPFAM" id="SSF56731">
    <property type="entry name" value="DNA primase core"/>
    <property type="match status" value="1"/>
</dbReference>
<dbReference type="SUPFAM" id="SSF57783">
    <property type="entry name" value="Zinc beta-ribbon"/>
    <property type="match status" value="1"/>
</dbReference>
<keyword evidence="2 12" id="KW-0639">Primosome</keyword>
<evidence type="ECO:0000256" key="12">
    <source>
        <dbReference type="HAMAP-Rule" id="MF_00974"/>
    </source>
</evidence>
<dbReference type="GO" id="GO:0000428">
    <property type="term" value="C:DNA-directed RNA polymerase complex"/>
    <property type="evidence" value="ECO:0007669"/>
    <property type="project" value="UniProtKB-KW"/>
</dbReference>
<dbReference type="Gene3D" id="1.20.50.20">
    <property type="entry name" value="DnaG, RNA polymerase domain, helical bundle"/>
    <property type="match status" value="1"/>
</dbReference>